<accession>A0A9N9F5H1</accession>
<reference evidence="1" key="1">
    <citation type="submission" date="2021-06" db="EMBL/GenBank/DDBJ databases">
        <authorList>
            <person name="Kallberg Y."/>
            <person name="Tangrot J."/>
            <person name="Rosling A."/>
        </authorList>
    </citation>
    <scope>NUCLEOTIDE SEQUENCE</scope>
    <source>
        <strain evidence="1">CL551</strain>
    </source>
</reference>
<dbReference type="EMBL" id="CAJVPV010001861">
    <property type="protein sequence ID" value="CAG8510374.1"/>
    <property type="molecule type" value="Genomic_DNA"/>
</dbReference>
<evidence type="ECO:0000313" key="2">
    <source>
        <dbReference type="Proteomes" id="UP000789342"/>
    </source>
</evidence>
<sequence length="54" mass="6197">MNAPKRFSKCKPVTNNLTVHLVNGGTLGHDRIDELVSYSLRSSRLYNRNKLRPE</sequence>
<gene>
    <name evidence="1" type="ORF">AMORRO_LOCUS3694</name>
</gene>
<name>A0A9N9F5H1_9GLOM</name>
<evidence type="ECO:0000313" key="1">
    <source>
        <dbReference type="EMBL" id="CAG8510374.1"/>
    </source>
</evidence>
<dbReference type="Proteomes" id="UP000789342">
    <property type="component" value="Unassembled WGS sequence"/>
</dbReference>
<keyword evidence="2" id="KW-1185">Reference proteome</keyword>
<dbReference type="AlphaFoldDB" id="A0A9N9F5H1"/>
<protein>
    <submittedName>
        <fullName evidence="1">403_t:CDS:1</fullName>
    </submittedName>
</protein>
<comment type="caution">
    <text evidence="1">The sequence shown here is derived from an EMBL/GenBank/DDBJ whole genome shotgun (WGS) entry which is preliminary data.</text>
</comment>
<organism evidence="1 2">
    <name type="scientific">Acaulospora morrowiae</name>
    <dbReference type="NCBI Taxonomy" id="94023"/>
    <lineage>
        <taxon>Eukaryota</taxon>
        <taxon>Fungi</taxon>
        <taxon>Fungi incertae sedis</taxon>
        <taxon>Mucoromycota</taxon>
        <taxon>Glomeromycotina</taxon>
        <taxon>Glomeromycetes</taxon>
        <taxon>Diversisporales</taxon>
        <taxon>Acaulosporaceae</taxon>
        <taxon>Acaulospora</taxon>
    </lineage>
</organism>
<proteinExistence type="predicted"/>